<organism evidence="1">
    <name type="scientific">marine sediment metagenome</name>
    <dbReference type="NCBI Taxonomy" id="412755"/>
    <lineage>
        <taxon>unclassified sequences</taxon>
        <taxon>metagenomes</taxon>
        <taxon>ecological metagenomes</taxon>
    </lineage>
</organism>
<protein>
    <submittedName>
        <fullName evidence="1">Uncharacterized protein</fullName>
    </submittedName>
</protein>
<dbReference type="EMBL" id="LAZR01003350">
    <property type="protein sequence ID" value="KKN19272.1"/>
    <property type="molecule type" value="Genomic_DNA"/>
</dbReference>
<sequence>MTDIAGIDTIIGLVGEPPERISFEYDSMKAGDKLRQIWNNKFIAFIPYCFACKVPLVWHTPPGKDNVLFHCYKCAREWVMDDTWATRVDKERKKNG</sequence>
<dbReference type="AlphaFoldDB" id="A0A0F9P4F9"/>
<accession>A0A0F9P4F9</accession>
<proteinExistence type="predicted"/>
<name>A0A0F9P4F9_9ZZZZ</name>
<reference evidence="1" key="1">
    <citation type="journal article" date="2015" name="Nature">
        <title>Complex archaea that bridge the gap between prokaryotes and eukaryotes.</title>
        <authorList>
            <person name="Spang A."/>
            <person name="Saw J.H."/>
            <person name="Jorgensen S.L."/>
            <person name="Zaremba-Niedzwiedzka K."/>
            <person name="Martijn J."/>
            <person name="Lind A.E."/>
            <person name="van Eijk R."/>
            <person name="Schleper C."/>
            <person name="Guy L."/>
            <person name="Ettema T.J."/>
        </authorList>
    </citation>
    <scope>NUCLEOTIDE SEQUENCE</scope>
</reference>
<evidence type="ECO:0000313" key="1">
    <source>
        <dbReference type="EMBL" id="KKN19272.1"/>
    </source>
</evidence>
<comment type="caution">
    <text evidence="1">The sequence shown here is derived from an EMBL/GenBank/DDBJ whole genome shotgun (WGS) entry which is preliminary data.</text>
</comment>
<gene>
    <name evidence="1" type="ORF">LCGC14_0947370</name>
</gene>